<name>A0A919L1E5_9ACTN</name>
<sequence length="244" mass="26684">MCHTSELATADHAYYRERHMPRVSAAGSGPSGLVSMGRLTHHERRGLDDTMDRDDSAHPERPPGRGPWVRVERVVRELAKFGAVGGAGLLVNLLVFNLVRGVTDLQVVRASVIATVVAIAFNYVGFRYFAYRDRDKSRRTKELTLFLLFSVIGLVIENGVLYAATYWFGWDGPLESNVFKFLGIGIATLFRFWSYRTWVFRALPQGGTPAAEPVGVGPAAHQEPGPAPDGGAPRRPPGAAGPLI</sequence>
<evidence type="ECO:0000313" key="10">
    <source>
        <dbReference type="Proteomes" id="UP000603708"/>
    </source>
</evidence>
<comment type="similarity">
    <text evidence="2">Belongs to the GtrA family.</text>
</comment>
<feature type="transmembrane region" description="Helical" evidence="7">
    <location>
        <begin position="174"/>
        <end position="193"/>
    </location>
</feature>
<comment type="subcellular location">
    <subcellularLocation>
        <location evidence="1">Membrane</location>
        <topology evidence="1">Multi-pass membrane protein</topology>
    </subcellularLocation>
</comment>
<keyword evidence="5 7" id="KW-0472">Membrane</keyword>
<feature type="region of interest" description="Disordered" evidence="6">
    <location>
        <begin position="44"/>
        <end position="66"/>
    </location>
</feature>
<feature type="transmembrane region" description="Helical" evidence="7">
    <location>
        <begin position="143"/>
        <end position="168"/>
    </location>
</feature>
<evidence type="ECO:0000256" key="5">
    <source>
        <dbReference type="ARBA" id="ARBA00023136"/>
    </source>
</evidence>
<evidence type="ECO:0000256" key="6">
    <source>
        <dbReference type="SAM" id="MobiDB-lite"/>
    </source>
</evidence>
<proteinExistence type="inferred from homology"/>
<dbReference type="PANTHER" id="PTHR38459:SF1">
    <property type="entry name" value="PROPHAGE BACTOPRENOL-LINKED GLUCOSE TRANSLOCASE HOMOLOG"/>
    <property type="match status" value="1"/>
</dbReference>
<keyword evidence="3 7" id="KW-0812">Transmembrane</keyword>
<feature type="domain" description="GtrA/DPMS transmembrane" evidence="8">
    <location>
        <begin position="80"/>
        <end position="200"/>
    </location>
</feature>
<dbReference type="PANTHER" id="PTHR38459">
    <property type="entry name" value="PROPHAGE BACTOPRENOL-LINKED GLUCOSE TRANSLOCASE HOMOLOG"/>
    <property type="match status" value="1"/>
</dbReference>
<evidence type="ECO:0000256" key="7">
    <source>
        <dbReference type="SAM" id="Phobius"/>
    </source>
</evidence>
<feature type="transmembrane region" description="Helical" evidence="7">
    <location>
        <begin position="78"/>
        <end position="99"/>
    </location>
</feature>
<evidence type="ECO:0000256" key="2">
    <source>
        <dbReference type="ARBA" id="ARBA00009399"/>
    </source>
</evidence>
<feature type="compositionally biased region" description="Low complexity" evidence="6">
    <location>
        <begin position="229"/>
        <end position="244"/>
    </location>
</feature>
<dbReference type="InterPro" id="IPR051401">
    <property type="entry name" value="GtrA_CellWall_Glycosyl"/>
</dbReference>
<keyword evidence="10" id="KW-1185">Reference proteome</keyword>
<keyword evidence="4 7" id="KW-1133">Transmembrane helix</keyword>
<comment type="caution">
    <text evidence="9">The sequence shown here is derived from an EMBL/GenBank/DDBJ whole genome shotgun (WGS) entry which is preliminary data.</text>
</comment>
<accession>A0A919L1E5</accession>
<dbReference type="InterPro" id="IPR007267">
    <property type="entry name" value="GtrA_DPMS_TM"/>
</dbReference>
<feature type="region of interest" description="Disordered" evidence="6">
    <location>
        <begin position="212"/>
        <end position="244"/>
    </location>
</feature>
<feature type="compositionally biased region" description="Basic and acidic residues" evidence="6">
    <location>
        <begin position="45"/>
        <end position="63"/>
    </location>
</feature>
<gene>
    <name evidence="9" type="ORF">GCM10018793_33580</name>
</gene>
<evidence type="ECO:0000256" key="3">
    <source>
        <dbReference type="ARBA" id="ARBA00022692"/>
    </source>
</evidence>
<reference evidence="9" key="1">
    <citation type="journal article" date="2014" name="Int. J. Syst. Evol. Microbiol.">
        <title>Complete genome sequence of Corynebacterium casei LMG S-19264T (=DSM 44701T), isolated from a smear-ripened cheese.</title>
        <authorList>
            <consortium name="US DOE Joint Genome Institute (JGI-PGF)"/>
            <person name="Walter F."/>
            <person name="Albersmeier A."/>
            <person name="Kalinowski J."/>
            <person name="Ruckert C."/>
        </authorList>
    </citation>
    <scope>NUCLEOTIDE SEQUENCE</scope>
    <source>
        <strain evidence="9">JCM 5069</strain>
    </source>
</reference>
<dbReference type="GO" id="GO:0000271">
    <property type="term" value="P:polysaccharide biosynthetic process"/>
    <property type="evidence" value="ECO:0007669"/>
    <property type="project" value="InterPro"/>
</dbReference>
<evidence type="ECO:0000313" key="9">
    <source>
        <dbReference type="EMBL" id="GHH79884.1"/>
    </source>
</evidence>
<protein>
    <recommendedName>
        <fullName evidence="8">GtrA/DPMS transmembrane domain-containing protein</fullName>
    </recommendedName>
</protein>
<dbReference type="Pfam" id="PF04138">
    <property type="entry name" value="GtrA_DPMS_TM"/>
    <property type="match status" value="1"/>
</dbReference>
<dbReference type="EMBL" id="BNCD01000009">
    <property type="protein sequence ID" value="GHH79884.1"/>
    <property type="molecule type" value="Genomic_DNA"/>
</dbReference>
<evidence type="ECO:0000256" key="4">
    <source>
        <dbReference type="ARBA" id="ARBA00022989"/>
    </source>
</evidence>
<dbReference type="AlphaFoldDB" id="A0A919L1E5"/>
<dbReference type="GO" id="GO:0005886">
    <property type="term" value="C:plasma membrane"/>
    <property type="evidence" value="ECO:0007669"/>
    <property type="project" value="TreeGrafter"/>
</dbReference>
<feature type="transmembrane region" description="Helical" evidence="7">
    <location>
        <begin position="111"/>
        <end position="131"/>
    </location>
</feature>
<evidence type="ECO:0000259" key="8">
    <source>
        <dbReference type="Pfam" id="PF04138"/>
    </source>
</evidence>
<evidence type="ECO:0000256" key="1">
    <source>
        <dbReference type="ARBA" id="ARBA00004141"/>
    </source>
</evidence>
<reference evidence="9" key="2">
    <citation type="submission" date="2020-09" db="EMBL/GenBank/DDBJ databases">
        <authorList>
            <person name="Sun Q."/>
            <person name="Ohkuma M."/>
        </authorList>
    </citation>
    <scope>NUCLEOTIDE SEQUENCE</scope>
    <source>
        <strain evidence="9">JCM 5069</strain>
    </source>
</reference>
<organism evidence="9 10">
    <name type="scientific">Streptomyces sulfonofaciens</name>
    <dbReference type="NCBI Taxonomy" id="68272"/>
    <lineage>
        <taxon>Bacteria</taxon>
        <taxon>Bacillati</taxon>
        <taxon>Actinomycetota</taxon>
        <taxon>Actinomycetes</taxon>
        <taxon>Kitasatosporales</taxon>
        <taxon>Streptomycetaceae</taxon>
        <taxon>Streptomyces</taxon>
    </lineage>
</organism>
<dbReference type="Proteomes" id="UP000603708">
    <property type="component" value="Unassembled WGS sequence"/>
</dbReference>